<dbReference type="PROSITE" id="PS50835">
    <property type="entry name" value="IG_LIKE"/>
    <property type="match status" value="1"/>
</dbReference>
<evidence type="ECO:0000256" key="2">
    <source>
        <dbReference type="ARBA" id="ARBA00022729"/>
    </source>
</evidence>
<keyword evidence="7" id="KW-0812">Transmembrane</keyword>
<evidence type="ECO:0000313" key="11">
    <source>
        <dbReference type="Proteomes" id="UP000008672"/>
    </source>
</evidence>
<gene>
    <name evidence="10" type="primary">SI:CH211-180F4.1</name>
</gene>
<reference evidence="11" key="1">
    <citation type="submission" date="2011-08" db="EMBL/GenBank/DDBJ databases">
        <title>The draft genome of Latimeria chalumnae.</title>
        <authorList>
            <person name="Di Palma F."/>
            <person name="Alfoldi J."/>
            <person name="Johnson J."/>
            <person name="Berlin A."/>
            <person name="Gnerre S."/>
            <person name="Jaffe D."/>
            <person name="MacCallum I."/>
            <person name="Young S."/>
            <person name="Walker B.J."/>
            <person name="Lander E."/>
            <person name="Lindblad-Toh K."/>
        </authorList>
    </citation>
    <scope>NUCLEOTIDE SEQUENCE [LARGE SCALE GENOMIC DNA]</scope>
    <source>
        <strain evidence="11">Wild caught</strain>
    </source>
</reference>
<reference evidence="10" key="3">
    <citation type="submission" date="2025-09" db="UniProtKB">
        <authorList>
            <consortium name="Ensembl"/>
        </authorList>
    </citation>
    <scope>IDENTIFICATION</scope>
</reference>
<dbReference type="InterPro" id="IPR001611">
    <property type="entry name" value="Leu-rich_rpt"/>
</dbReference>
<dbReference type="STRING" id="7897.ENSLACP00000013397"/>
<keyword evidence="2 8" id="KW-0732">Signal</keyword>
<dbReference type="InterPro" id="IPR036179">
    <property type="entry name" value="Ig-like_dom_sf"/>
</dbReference>
<dbReference type="Pfam" id="PF13855">
    <property type="entry name" value="LRR_8"/>
    <property type="match status" value="3"/>
</dbReference>
<dbReference type="InterPro" id="IPR000483">
    <property type="entry name" value="Cys-rich_flank_reg_C"/>
</dbReference>
<dbReference type="InterPro" id="IPR003591">
    <property type="entry name" value="Leu-rich_rpt_typical-subtyp"/>
</dbReference>
<organism evidence="10 11">
    <name type="scientific">Latimeria chalumnae</name>
    <name type="common">Coelacanth</name>
    <dbReference type="NCBI Taxonomy" id="7897"/>
    <lineage>
        <taxon>Eukaryota</taxon>
        <taxon>Metazoa</taxon>
        <taxon>Chordata</taxon>
        <taxon>Craniata</taxon>
        <taxon>Vertebrata</taxon>
        <taxon>Euteleostomi</taxon>
        <taxon>Coelacanthiformes</taxon>
        <taxon>Coelacanthidae</taxon>
        <taxon>Latimeria</taxon>
    </lineage>
</organism>
<dbReference type="Proteomes" id="UP000008672">
    <property type="component" value="Unassembled WGS sequence"/>
</dbReference>
<evidence type="ECO:0000256" key="1">
    <source>
        <dbReference type="ARBA" id="ARBA00022614"/>
    </source>
</evidence>
<evidence type="ECO:0000259" key="9">
    <source>
        <dbReference type="PROSITE" id="PS50835"/>
    </source>
</evidence>
<proteinExistence type="predicted"/>
<dbReference type="OMA" id="VYHEART"/>
<dbReference type="PROSITE" id="PS51450">
    <property type="entry name" value="LRR"/>
    <property type="match status" value="2"/>
</dbReference>
<dbReference type="FunFam" id="2.60.40.10:FF:000032">
    <property type="entry name" value="palladin isoform X1"/>
    <property type="match status" value="1"/>
</dbReference>
<feature type="chain" id="PRO_5003579536" evidence="8">
    <location>
        <begin position="27"/>
        <end position="716"/>
    </location>
</feature>
<dbReference type="Ensembl" id="ENSLACT00000013493.1">
    <property type="protein sequence ID" value="ENSLACP00000013397.1"/>
    <property type="gene ID" value="ENSLACG00000011796.1"/>
</dbReference>
<evidence type="ECO:0000256" key="8">
    <source>
        <dbReference type="SAM" id="SignalP"/>
    </source>
</evidence>
<dbReference type="Pfam" id="PF01462">
    <property type="entry name" value="LRRNT"/>
    <property type="match status" value="1"/>
</dbReference>
<keyword evidence="7" id="KW-0472">Membrane</keyword>
<evidence type="ECO:0000256" key="6">
    <source>
        <dbReference type="ARBA" id="ARBA00023319"/>
    </source>
</evidence>
<evidence type="ECO:0000256" key="4">
    <source>
        <dbReference type="ARBA" id="ARBA00023157"/>
    </source>
</evidence>
<dbReference type="InterPro" id="IPR003599">
    <property type="entry name" value="Ig_sub"/>
</dbReference>
<keyword evidence="1" id="KW-0433">Leucine-rich repeat</keyword>
<dbReference type="InterPro" id="IPR013783">
    <property type="entry name" value="Ig-like_fold"/>
</dbReference>
<protein>
    <submittedName>
        <fullName evidence="10">Si:ch211-180f4.1</fullName>
    </submittedName>
</protein>
<keyword evidence="7" id="KW-1133">Transmembrane helix</keyword>
<dbReference type="EMBL" id="AFYH01169442">
    <property type="status" value="NOT_ANNOTATED_CDS"/>
    <property type="molecule type" value="Genomic_DNA"/>
</dbReference>
<dbReference type="Gene3D" id="2.60.40.10">
    <property type="entry name" value="Immunoglobulins"/>
    <property type="match status" value="1"/>
</dbReference>
<evidence type="ECO:0000256" key="3">
    <source>
        <dbReference type="ARBA" id="ARBA00022737"/>
    </source>
</evidence>
<reference evidence="10" key="2">
    <citation type="submission" date="2025-08" db="UniProtKB">
        <authorList>
            <consortium name="Ensembl"/>
        </authorList>
    </citation>
    <scope>IDENTIFICATION</scope>
</reference>
<name>H3AUS6_LATCH</name>
<keyword evidence="5" id="KW-0325">Glycoprotein</keyword>
<keyword evidence="4" id="KW-1015">Disulfide bond</keyword>
<dbReference type="InterPro" id="IPR032675">
    <property type="entry name" value="LRR_dom_sf"/>
</dbReference>
<dbReference type="SMART" id="SM00013">
    <property type="entry name" value="LRRNT"/>
    <property type="match status" value="1"/>
</dbReference>
<dbReference type="InParanoid" id="H3AUS6"/>
<keyword evidence="11" id="KW-1185">Reference proteome</keyword>
<dbReference type="InterPro" id="IPR003598">
    <property type="entry name" value="Ig_sub2"/>
</dbReference>
<evidence type="ECO:0000256" key="7">
    <source>
        <dbReference type="SAM" id="Phobius"/>
    </source>
</evidence>
<dbReference type="SMART" id="SM00082">
    <property type="entry name" value="LRRCT"/>
    <property type="match status" value="1"/>
</dbReference>
<dbReference type="InterPro" id="IPR013098">
    <property type="entry name" value="Ig_I-set"/>
</dbReference>
<dbReference type="SMART" id="SM00409">
    <property type="entry name" value="IG"/>
    <property type="match status" value="1"/>
</dbReference>
<keyword evidence="6" id="KW-0393">Immunoglobulin domain</keyword>
<dbReference type="PANTHER" id="PTHR24366:SF127">
    <property type="entry name" value="LEUCINE-RICH REPEAT NEURONAL PROTEIN 1"/>
    <property type="match status" value="1"/>
</dbReference>
<evidence type="ECO:0000313" key="10">
    <source>
        <dbReference type="Ensembl" id="ENSLACP00000013397.1"/>
    </source>
</evidence>
<dbReference type="HOGENOM" id="CLU_000288_18_18_1"/>
<dbReference type="eggNOG" id="KOG0619">
    <property type="taxonomic scope" value="Eukaryota"/>
</dbReference>
<dbReference type="Gene3D" id="3.80.10.10">
    <property type="entry name" value="Ribonuclease Inhibitor"/>
    <property type="match status" value="3"/>
</dbReference>
<evidence type="ECO:0000256" key="5">
    <source>
        <dbReference type="ARBA" id="ARBA00023180"/>
    </source>
</evidence>
<dbReference type="GeneTree" id="ENSGT00940000165528"/>
<feature type="transmembrane region" description="Helical" evidence="7">
    <location>
        <begin position="631"/>
        <end position="652"/>
    </location>
</feature>
<dbReference type="InterPro" id="IPR000372">
    <property type="entry name" value="LRRNT"/>
</dbReference>
<dbReference type="SMART" id="SM00365">
    <property type="entry name" value="LRR_SD22"/>
    <property type="match status" value="4"/>
</dbReference>
<dbReference type="PANTHER" id="PTHR24366">
    <property type="entry name" value="IG(IMMUNOGLOBULIN) AND LRR(LEUCINE RICH REPEAT) DOMAINS"/>
    <property type="match status" value="1"/>
</dbReference>
<dbReference type="SMART" id="SM00408">
    <property type="entry name" value="IGc2"/>
    <property type="match status" value="1"/>
</dbReference>
<feature type="domain" description="Ig-like" evidence="9">
    <location>
        <begin position="425"/>
        <end position="516"/>
    </location>
</feature>
<dbReference type="InterPro" id="IPR007110">
    <property type="entry name" value="Ig-like_dom"/>
</dbReference>
<accession>H3AUS6</accession>
<dbReference type="SUPFAM" id="SSF52058">
    <property type="entry name" value="L domain-like"/>
    <property type="match status" value="1"/>
</dbReference>
<keyword evidence="3" id="KW-0677">Repeat</keyword>
<dbReference type="SMART" id="SM00369">
    <property type="entry name" value="LRR_TYP"/>
    <property type="match status" value="11"/>
</dbReference>
<dbReference type="SUPFAM" id="SSF48726">
    <property type="entry name" value="Immunoglobulin"/>
    <property type="match status" value="1"/>
</dbReference>
<dbReference type="AlphaFoldDB" id="H3AUS6"/>
<sequence length="716" mass="81167">REKENKTTTMLLVTLSILLAIPSACSMDSSIYCPPQCVCETRPWFTPQSVYHEARTVDCNDLQLTSIPSNLSSDTQVLLLQSNNISQVNFELQDLVNLTELDLSQNHFARIQDVGLFNLSQLITLYLEENQVKELPDYCLKDLSNLEELYINHNRINTIGPKAFSGLTNLLRLHLNSNKLQVIDSHWFELLPNLEILMFGENPIIGLQEMNFKPLSKLHSLVLASMELKEIPKDAFEGLDYLESLSFYDNRLSRVPKDAFRNLPVLKFLDLNKNPIEKIYETDFKDLPHLEELSLNNMEELVSIERSAFDNLPELVKLEICNNPKLSFIDRFAFRNVLSLKTLLISNNDLSLIHRDTFESLPSLNEISLHSNPIRCDCSSNWVVLTNQSLRFIEPQSTLCTYPPQMAGCLLYDVLERGLTSSCLPMISRHTFPSYLNVTSGATVSLECRAMAEPQPQFYWVTPSGNKVTSLTASEKHKIHGESTLVILDASLEDSGRYTCVAWNSDGSDTRTMMVHIHGVQGNNSMALVMLAKQVQPHSVVVAWKLFSSMGLPKPNWSSATMKINNPHISYIAKVPTNIQEYNLTHLQPATEYEVCLTVSMLSHQTHKSCLNITTKDASFAVEMVTQPTNVALAAVMGSMFSILSMALLVIYMGRRLKQKSCHNSLKKYMQHATSIPLNEVYPPLINLWENENEKEKDCTVEQQNTQIDTSKTYMW</sequence>
<feature type="signal peptide" evidence="8">
    <location>
        <begin position="1"/>
        <end position="26"/>
    </location>
</feature>
<dbReference type="Pfam" id="PF07679">
    <property type="entry name" value="I-set"/>
    <property type="match status" value="1"/>
</dbReference>
<dbReference type="FunFam" id="3.80.10.10:FF:000056">
    <property type="entry name" value="Leucine-rich repeat neuronal protein 1"/>
    <property type="match status" value="1"/>
</dbReference>